<dbReference type="PANTHER" id="PTHR24141">
    <property type="entry name" value="2-5A-DEPENDENT RIBONUCLEASE"/>
    <property type="match status" value="1"/>
</dbReference>
<keyword evidence="2 3" id="KW-0040">ANK repeat</keyword>
<dbReference type="GO" id="GO:0006396">
    <property type="term" value="P:RNA processing"/>
    <property type="evidence" value="ECO:0007669"/>
    <property type="project" value="TreeGrafter"/>
</dbReference>
<name>A0A225V2R4_9STRA</name>
<dbReference type="Gene3D" id="3.30.200.20">
    <property type="entry name" value="Phosphorylase Kinase, domain 1"/>
    <property type="match status" value="1"/>
</dbReference>
<keyword evidence="7" id="KW-1185">Reference proteome</keyword>
<dbReference type="AlphaFoldDB" id="A0A225V2R4"/>
<feature type="domain" description="Protein kinase" evidence="5">
    <location>
        <begin position="418"/>
        <end position="739"/>
    </location>
</feature>
<dbReference type="STRING" id="4795.A0A225V2R4"/>
<reference evidence="7" key="1">
    <citation type="submission" date="2017-03" db="EMBL/GenBank/DDBJ databases">
        <title>Phytopthora megakarya and P. palmivora, two closely related causual agents of cacao black pod achieved similar genome size and gene model numbers by different mechanisms.</title>
        <authorList>
            <person name="Ali S."/>
            <person name="Shao J."/>
            <person name="Larry D.J."/>
            <person name="Kronmiller B."/>
            <person name="Shen D."/>
            <person name="Strem M.D."/>
            <person name="Melnick R.L."/>
            <person name="Guiltinan M.J."/>
            <person name="Tyler B.M."/>
            <person name="Meinhardt L.W."/>
            <person name="Bailey B.A."/>
        </authorList>
    </citation>
    <scope>NUCLEOTIDE SEQUENCE [LARGE SCALE GENOMIC DNA]</scope>
    <source>
        <strain evidence="7">zdho120</strain>
    </source>
</reference>
<dbReference type="OrthoDB" id="7464126at2759"/>
<dbReference type="Pfam" id="PF00023">
    <property type="entry name" value="Ank"/>
    <property type="match status" value="2"/>
</dbReference>
<dbReference type="SUPFAM" id="SSF56112">
    <property type="entry name" value="Protein kinase-like (PK-like)"/>
    <property type="match status" value="2"/>
</dbReference>
<dbReference type="InterPro" id="IPR008266">
    <property type="entry name" value="Tyr_kinase_AS"/>
</dbReference>
<dbReference type="PROSITE" id="PS50297">
    <property type="entry name" value="ANK_REP_REGION"/>
    <property type="match status" value="4"/>
</dbReference>
<evidence type="ECO:0000256" key="4">
    <source>
        <dbReference type="PROSITE-ProRule" id="PRU10141"/>
    </source>
</evidence>
<dbReference type="GO" id="GO:0004540">
    <property type="term" value="F:RNA nuclease activity"/>
    <property type="evidence" value="ECO:0007669"/>
    <property type="project" value="TreeGrafter"/>
</dbReference>
<keyword evidence="1" id="KW-0677">Repeat</keyword>
<keyword evidence="4" id="KW-0547">Nucleotide-binding</keyword>
<dbReference type="Pfam" id="PF07714">
    <property type="entry name" value="PK_Tyr_Ser-Thr"/>
    <property type="match status" value="1"/>
</dbReference>
<dbReference type="PROSITE" id="PS50011">
    <property type="entry name" value="PROTEIN_KINASE_DOM"/>
    <property type="match status" value="2"/>
</dbReference>
<accession>A0A225V2R4</accession>
<evidence type="ECO:0000313" key="6">
    <source>
        <dbReference type="EMBL" id="OWY99572.1"/>
    </source>
</evidence>
<evidence type="ECO:0000259" key="5">
    <source>
        <dbReference type="PROSITE" id="PS50011"/>
    </source>
</evidence>
<dbReference type="PROSITE" id="PS00107">
    <property type="entry name" value="PROTEIN_KINASE_ATP"/>
    <property type="match status" value="1"/>
</dbReference>
<feature type="repeat" description="ANK" evidence="3">
    <location>
        <begin position="28"/>
        <end position="60"/>
    </location>
</feature>
<feature type="repeat" description="ANK" evidence="3">
    <location>
        <begin position="159"/>
        <end position="191"/>
    </location>
</feature>
<dbReference type="PROSITE" id="PS00109">
    <property type="entry name" value="PROTEIN_KINASE_TYR"/>
    <property type="match status" value="1"/>
</dbReference>
<dbReference type="InterPro" id="IPR000719">
    <property type="entry name" value="Prot_kinase_dom"/>
</dbReference>
<keyword evidence="6" id="KW-0723">Serine/threonine-protein kinase</keyword>
<organism evidence="6 7">
    <name type="scientific">Phytophthora megakarya</name>
    <dbReference type="NCBI Taxonomy" id="4795"/>
    <lineage>
        <taxon>Eukaryota</taxon>
        <taxon>Sar</taxon>
        <taxon>Stramenopiles</taxon>
        <taxon>Oomycota</taxon>
        <taxon>Peronosporomycetes</taxon>
        <taxon>Peronosporales</taxon>
        <taxon>Peronosporaceae</taxon>
        <taxon>Phytophthora</taxon>
    </lineage>
</organism>
<keyword evidence="6" id="KW-0808">Transferase</keyword>
<dbReference type="Proteomes" id="UP000198211">
    <property type="component" value="Unassembled WGS sequence"/>
</dbReference>
<keyword evidence="6" id="KW-0418">Kinase</keyword>
<evidence type="ECO:0000313" key="7">
    <source>
        <dbReference type="Proteomes" id="UP000198211"/>
    </source>
</evidence>
<comment type="caution">
    <text evidence="6">The sequence shown here is derived from an EMBL/GenBank/DDBJ whole genome shotgun (WGS) entry which is preliminary data.</text>
</comment>
<evidence type="ECO:0000256" key="2">
    <source>
        <dbReference type="ARBA" id="ARBA00023043"/>
    </source>
</evidence>
<gene>
    <name evidence="6" type="ORF">PHMEG_00029404</name>
</gene>
<dbReference type="InterPro" id="IPR002110">
    <property type="entry name" value="Ankyrin_rpt"/>
</dbReference>
<dbReference type="InterPro" id="IPR001245">
    <property type="entry name" value="Ser-Thr/Tyr_kinase_cat_dom"/>
</dbReference>
<dbReference type="GO" id="GO:0004674">
    <property type="term" value="F:protein serine/threonine kinase activity"/>
    <property type="evidence" value="ECO:0007669"/>
    <property type="project" value="UniProtKB-KW"/>
</dbReference>
<evidence type="ECO:0000256" key="1">
    <source>
        <dbReference type="ARBA" id="ARBA00022737"/>
    </source>
</evidence>
<dbReference type="PANTHER" id="PTHR24141:SF1">
    <property type="entry name" value="2-5A-DEPENDENT RIBONUCLEASE"/>
    <property type="match status" value="1"/>
</dbReference>
<feature type="binding site" evidence="4">
    <location>
        <position position="916"/>
    </location>
    <ligand>
        <name>ATP</name>
        <dbReference type="ChEBI" id="CHEBI:30616"/>
    </ligand>
</feature>
<evidence type="ECO:0000256" key="3">
    <source>
        <dbReference type="PROSITE-ProRule" id="PRU00023"/>
    </source>
</evidence>
<keyword evidence="4" id="KW-0067">ATP-binding</keyword>
<dbReference type="InterPro" id="IPR017441">
    <property type="entry name" value="Protein_kinase_ATP_BS"/>
</dbReference>
<feature type="repeat" description="ANK" evidence="3">
    <location>
        <begin position="226"/>
        <end position="259"/>
    </location>
</feature>
<proteinExistence type="predicted"/>
<dbReference type="GO" id="GO:0005524">
    <property type="term" value="F:ATP binding"/>
    <property type="evidence" value="ECO:0007669"/>
    <property type="project" value="UniProtKB-UniRule"/>
</dbReference>
<dbReference type="GO" id="GO:0003723">
    <property type="term" value="F:RNA binding"/>
    <property type="evidence" value="ECO:0007669"/>
    <property type="project" value="TreeGrafter"/>
</dbReference>
<dbReference type="Gene3D" id="1.10.510.10">
    <property type="entry name" value="Transferase(Phosphotransferase) domain 1"/>
    <property type="match status" value="1"/>
</dbReference>
<dbReference type="SMART" id="SM00248">
    <property type="entry name" value="ANK"/>
    <property type="match status" value="10"/>
</dbReference>
<dbReference type="EMBL" id="NBNE01008355">
    <property type="protein sequence ID" value="OWY99572.1"/>
    <property type="molecule type" value="Genomic_DNA"/>
</dbReference>
<dbReference type="InterPro" id="IPR036770">
    <property type="entry name" value="Ankyrin_rpt-contain_sf"/>
</dbReference>
<feature type="repeat" description="ANK" evidence="3">
    <location>
        <begin position="61"/>
        <end position="93"/>
    </location>
</feature>
<dbReference type="Pfam" id="PF12796">
    <property type="entry name" value="Ank_2"/>
    <property type="match status" value="3"/>
</dbReference>
<protein>
    <submittedName>
        <fullName evidence="6">Serine/threonine protein kinase</fullName>
    </submittedName>
</protein>
<dbReference type="SUPFAM" id="SSF48403">
    <property type="entry name" value="Ankyrin repeat"/>
    <property type="match status" value="1"/>
</dbReference>
<dbReference type="PROSITE" id="PS50088">
    <property type="entry name" value="ANK_REPEAT"/>
    <property type="match status" value="5"/>
</dbReference>
<feature type="domain" description="Protein kinase" evidence="5">
    <location>
        <begin position="889"/>
        <end position="1011"/>
    </location>
</feature>
<dbReference type="InterPro" id="IPR011009">
    <property type="entry name" value="Kinase-like_dom_sf"/>
</dbReference>
<sequence length="1011" mass="113616">MKAVFLKDVDIERYIVEHGMDVNATDFYRNTTLMWAARIGNNDIVRYLATEGAPLNVVNADGATAVMLAAERGHTETVKLLVEYGADVNFTTDGKDTALMKAKRNNHADVVHFLVVDACTKVTGNFGDIVLMAAGNGCIDIIQYIVENGLVDVNVTDKNRETALMKAAGNNHIDIVRYLIEHEAEVNAVNDWGCTALMLAARWEQLELVRCIAEHPRADVNIHDFYGGTALMKAALNGHSKVVRYLAGERGADANAADISGDTALMLAAERGHTEVVQYLADDYGANVNTKNNDGITALMWAAERGYLGIVQCLAKHCGDVMNTMDDEGHTALMKAVTSEQVDVVQYLIYQGNVDVNAINDWGETAYRLAYIRGYQDIRQILTPFLSSSPAPFTYDGGKKKKRISSQQIPGLVPPSEVALIALCQEGHIGGEYRAKWLDADVVVKLYIPDTSYSSFEEESRLWQKLRHPNVMKIYGACYAGPHLQFFVCEHTNNGSLLEYLKRLAKIGGNDVERVEYLSSVTLKFMHEAVLGLEYLHERGIVHGDLRCNNILIGGDGLAKLSNFSLCSSMDKSNQFSTKIVESIRWQSPEVMKGEQPSFASDVYSLGMCILEAMTILYEESSEWVMKFKTNWDPKAYLEQCTPPGVLWQMCCWKTSDRPSLSSVVYELEQLSLRQNVDLHERDSDNSISIDEYKQGKLVEVWLGLQRAMVNCKSEQHRWIFNELTKVHNILKSSAHPTLFANFYALLTDFYQIIKMSPEQARIVRLSSTRATTTSFYALRWRIESLLKILKGSTHNTNEIQERWSDQIMFFVSGMSDTYLLLKELKSVEERSAFLNLLETEIGNAHLKYTPDQLEVMKTTYETIASTIDANDRSFIIPEWFIPWYELIIDTYNKLGEGGFGSVYQAKWLDSDVVVKQIFVIGDDKHFPDNSFYSSLSASLNPLSAPLDETKRGEALAMFRREVDIWFALNHPHVIRLFGACHIGRPFFVCEYATNGTMITTCTLAGLSTEI</sequence>
<feature type="repeat" description="ANK" evidence="3">
    <location>
        <begin position="260"/>
        <end position="293"/>
    </location>
</feature>
<dbReference type="Gene3D" id="1.25.40.20">
    <property type="entry name" value="Ankyrin repeat-containing domain"/>
    <property type="match status" value="5"/>
</dbReference>